<evidence type="ECO:0000256" key="1">
    <source>
        <dbReference type="SAM" id="SignalP"/>
    </source>
</evidence>
<dbReference type="Proteomes" id="UP001138540">
    <property type="component" value="Unassembled WGS sequence"/>
</dbReference>
<evidence type="ECO:0000259" key="2">
    <source>
        <dbReference type="Pfam" id="PF07589"/>
    </source>
</evidence>
<dbReference type="RefSeq" id="WP_184155285.1">
    <property type="nucleotide sequence ID" value="NZ_JACHKA010000001.1"/>
</dbReference>
<dbReference type="InterPro" id="IPR013424">
    <property type="entry name" value="Ice-binding_C"/>
</dbReference>
<accession>A0ABR6NKP3</accession>
<sequence>MKKQLIAASAALSALFAAPAVNAAVVDPIDLTGKTTDSFSGVIASAGAFTDVFSFTLDKASAMTSSSITSILTALGGAGDIDFTQVTFNNSIFFDVETNFAGTTDVAHISGVYLAAGSHQLTVSGFAYAPASYGGNINILPVPEPATWGLMLVGLSALGWAMRRRKPQAQISFG</sequence>
<feature type="domain" description="Ice-binding protein C-terminal" evidence="2">
    <location>
        <begin position="141"/>
        <end position="165"/>
    </location>
</feature>
<feature type="chain" id="PRO_5046854927" description="Ice-binding protein C-terminal domain-containing protein" evidence="1">
    <location>
        <begin position="24"/>
        <end position="174"/>
    </location>
</feature>
<dbReference type="NCBIfam" id="TIGR02595">
    <property type="entry name" value="PEP_CTERM"/>
    <property type="match status" value="1"/>
</dbReference>
<reference evidence="3 4" key="1">
    <citation type="submission" date="2020-08" db="EMBL/GenBank/DDBJ databases">
        <title>Exploring microbial biodiversity for novel pathways involved in the catabolism of aromatic compounds derived from lignin.</title>
        <authorList>
            <person name="Elkins J."/>
        </authorList>
    </citation>
    <scope>NUCLEOTIDE SEQUENCE [LARGE SCALE GENOMIC DNA]</scope>
    <source>
        <strain evidence="3 4">B1D3A</strain>
    </source>
</reference>
<feature type="signal peptide" evidence="1">
    <location>
        <begin position="1"/>
        <end position="23"/>
    </location>
</feature>
<organism evidence="3 4">
    <name type="scientific">Sphingobium lignivorans</name>
    <dbReference type="NCBI Taxonomy" id="2735886"/>
    <lineage>
        <taxon>Bacteria</taxon>
        <taxon>Pseudomonadati</taxon>
        <taxon>Pseudomonadota</taxon>
        <taxon>Alphaproteobacteria</taxon>
        <taxon>Sphingomonadales</taxon>
        <taxon>Sphingomonadaceae</taxon>
        <taxon>Sphingobium</taxon>
    </lineage>
</organism>
<proteinExistence type="predicted"/>
<gene>
    <name evidence="3" type="ORF">HNP60_003042</name>
</gene>
<dbReference type="EMBL" id="JACHKA010000001">
    <property type="protein sequence ID" value="MBB5987068.1"/>
    <property type="molecule type" value="Genomic_DNA"/>
</dbReference>
<dbReference type="NCBIfam" id="NF035944">
    <property type="entry name" value="PEPxxWA-CTERM"/>
    <property type="match status" value="1"/>
</dbReference>
<comment type="caution">
    <text evidence="3">The sequence shown here is derived from an EMBL/GenBank/DDBJ whole genome shotgun (WGS) entry which is preliminary data.</text>
</comment>
<keyword evidence="4" id="KW-1185">Reference proteome</keyword>
<evidence type="ECO:0000313" key="4">
    <source>
        <dbReference type="Proteomes" id="UP001138540"/>
    </source>
</evidence>
<evidence type="ECO:0000313" key="3">
    <source>
        <dbReference type="EMBL" id="MBB5987068.1"/>
    </source>
</evidence>
<protein>
    <recommendedName>
        <fullName evidence="2">Ice-binding protein C-terminal domain-containing protein</fullName>
    </recommendedName>
</protein>
<keyword evidence="1" id="KW-0732">Signal</keyword>
<name>A0ABR6NKP3_9SPHN</name>
<dbReference type="Pfam" id="PF07589">
    <property type="entry name" value="PEP-CTERM"/>
    <property type="match status" value="1"/>
</dbReference>
<dbReference type="NCBIfam" id="NF038126">
    <property type="entry name" value="PEP_CTERM_FxDxF"/>
    <property type="match status" value="1"/>
</dbReference>